<sequence>MSKVCEREIRCWDEYDCKKQVNSAQHIWKKTDVPLKTQFMFNLLLMVPGINAVPDAVTKQQNITVLHKYTPTGRKYVINKIKCVLKNARLRLCVDETILIVNIIVPVLDPLKPTCPLLLTSKKLSVLARNTYAGGARYITKI</sequence>
<gene>
    <name evidence="1" type="ORF">NQ318_023397</name>
</gene>
<accession>A0AAV8YUR4</accession>
<dbReference type="EMBL" id="JAPWTK010000043">
    <property type="protein sequence ID" value="KAJ8954837.1"/>
    <property type="molecule type" value="Genomic_DNA"/>
</dbReference>
<reference evidence="1" key="1">
    <citation type="journal article" date="2023" name="Insect Mol. Biol.">
        <title>Genome sequencing provides insights into the evolution of gene families encoding plant cell wall-degrading enzymes in longhorned beetles.</title>
        <authorList>
            <person name="Shin N.R."/>
            <person name="Okamura Y."/>
            <person name="Kirsch R."/>
            <person name="Pauchet Y."/>
        </authorList>
    </citation>
    <scope>NUCLEOTIDE SEQUENCE</scope>
    <source>
        <strain evidence="1">AMC_N1</strain>
    </source>
</reference>
<comment type="caution">
    <text evidence="1">The sequence shown here is derived from an EMBL/GenBank/DDBJ whole genome shotgun (WGS) entry which is preliminary data.</text>
</comment>
<dbReference type="Proteomes" id="UP001162162">
    <property type="component" value="Unassembled WGS sequence"/>
</dbReference>
<evidence type="ECO:0000313" key="1">
    <source>
        <dbReference type="EMBL" id="KAJ8954837.1"/>
    </source>
</evidence>
<proteinExistence type="predicted"/>
<keyword evidence="2" id="KW-1185">Reference proteome</keyword>
<protein>
    <submittedName>
        <fullName evidence="1">Uncharacterized protein</fullName>
    </submittedName>
</protein>
<organism evidence="1 2">
    <name type="scientific">Aromia moschata</name>
    <dbReference type="NCBI Taxonomy" id="1265417"/>
    <lineage>
        <taxon>Eukaryota</taxon>
        <taxon>Metazoa</taxon>
        <taxon>Ecdysozoa</taxon>
        <taxon>Arthropoda</taxon>
        <taxon>Hexapoda</taxon>
        <taxon>Insecta</taxon>
        <taxon>Pterygota</taxon>
        <taxon>Neoptera</taxon>
        <taxon>Endopterygota</taxon>
        <taxon>Coleoptera</taxon>
        <taxon>Polyphaga</taxon>
        <taxon>Cucujiformia</taxon>
        <taxon>Chrysomeloidea</taxon>
        <taxon>Cerambycidae</taxon>
        <taxon>Cerambycinae</taxon>
        <taxon>Callichromatini</taxon>
        <taxon>Aromia</taxon>
    </lineage>
</organism>
<name>A0AAV8YUR4_9CUCU</name>
<dbReference type="AlphaFoldDB" id="A0AAV8YUR4"/>
<evidence type="ECO:0000313" key="2">
    <source>
        <dbReference type="Proteomes" id="UP001162162"/>
    </source>
</evidence>